<evidence type="ECO:0000256" key="1">
    <source>
        <dbReference type="SAM" id="MobiDB-lite"/>
    </source>
</evidence>
<sequence>MMMNAGECAVGGFGLPSVGVAASSPSHAHLDYNDNITPTPMTGHLPEGGLQHYTHHGGLTAGSYPGGGALFQHYHGGGGPLRAGQGGHGAGGMMWSARSWPTRTPTCTTPTSPRCSVSTRGLAPLGSSWLLLAPLGLVLAPLGPLGSSRPRLGPLGSSRPLLALLGLLAPLLAPLGPLQDARRPLERSAGNEDSEKIAGGRERYYGCRQITAPDLLCRHSAHAGRPHSTLTPPVYLCSTHSTLTPPTLLVLHPLHSYSTRLLVLHPLHSLHSHSFPALRIYLHSTLIFSLRSQSSPPAIAPQAVLDPFRHPNFPPHDEEEARDELSAKRL</sequence>
<reference evidence="2 3" key="1">
    <citation type="submission" date="2018-04" db="EMBL/GenBank/DDBJ databases">
        <authorList>
            <person name="Zhang X."/>
            <person name="Yuan J."/>
            <person name="Li F."/>
            <person name="Xiang J."/>
        </authorList>
    </citation>
    <scope>NUCLEOTIDE SEQUENCE [LARGE SCALE GENOMIC DNA]</scope>
    <source>
        <tissue evidence="2">Muscle</tissue>
    </source>
</reference>
<comment type="caution">
    <text evidence="2">The sequence shown here is derived from an EMBL/GenBank/DDBJ whole genome shotgun (WGS) entry which is preliminary data.</text>
</comment>
<feature type="region of interest" description="Disordered" evidence="1">
    <location>
        <begin position="305"/>
        <end position="330"/>
    </location>
</feature>
<dbReference type="OrthoDB" id="6377549at2759"/>
<dbReference type="Proteomes" id="UP000283509">
    <property type="component" value="Unassembled WGS sequence"/>
</dbReference>
<dbReference type="EMBL" id="QCYY01001315">
    <property type="protein sequence ID" value="ROT78906.1"/>
    <property type="molecule type" value="Genomic_DNA"/>
</dbReference>
<evidence type="ECO:0000313" key="2">
    <source>
        <dbReference type="EMBL" id="ROT78906.1"/>
    </source>
</evidence>
<reference evidence="2 3" key="2">
    <citation type="submission" date="2019-01" db="EMBL/GenBank/DDBJ databases">
        <title>The decoding of complex shrimp genome reveals the adaptation for benthos swimmer, frequently molting mechanism and breeding impact on genome.</title>
        <authorList>
            <person name="Sun Y."/>
            <person name="Gao Y."/>
            <person name="Yu Y."/>
        </authorList>
    </citation>
    <scope>NUCLEOTIDE SEQUENCE [LARGE SCALE GENOMIC DNA]</scope>
    <source>
        <tissue evidence="2">Muscle</tissue>
    </source>
</reference>
<name>A0A3R7PPV3_PENVA</name>
<protein>
    <submittedName>
        <fullName evidence="2">Uncharacterized protein</fullName>
    </submittedName>
</protein>
<evidence type="ECO:0000313" key="3">
    <source>
        <dbReference type="Proteomes" id="UP000283509"/>
    </source>
</evidence>
<dbReference type="AlphaFoldDB" id="A0A3R7PPV3"/>
<keyword evidence="3" id="KW-1185">Reference proteome</keyword>
<proteinExistence type="predicted"/>
<gene>
    <name evidence="2" type="ORF">C7M84_002367</name>
</gene>
<organism evidence="2 3">
    <name type="scientific">Penaeus vannamei</name>
    <name type="common">Whiteleg shrimp</name>
    <name type="synonym">Litopenaeus vannamei</name>
    <dbReference type="NCBI Taxonomy" id="6689"/>
    <lineage>
        <taxon>Eukaryota</taxon>
        <taxon>Metazoa</taxon>
        <taxon>Ecdysozoa</taxon>
        <taxon>Arthropoda</taxon>
        <taxon>Crustacea</taxon>
        <taxon>Multicrustacea</taxon>
        <taxon>Malacostraca</taxon>
        <taxon>Eumalacostraca</taxon>
        <taxon>Eucarida</taxon>
        <taxon>Decapoda</taxon>
        <taxon>Dendrobranchiata</taxon>
        <taxon>Penaeoidea</taxon>
        <taxon>Penaeidae</taxon>
        <taxon>Penaeus</taxon>
    </lineage>
</organism>
<accession>A0A3R7PPV3</accession>